<dbReference type="EMBL" id="CM039429">
    <property type="protein sequence ID" value="KAI4346547.1"/>
    <property type="molecule type" value="Genomic_DNA"/>
</dbReference>
<comment type="caution">
    <text evidence="1">The sequence shown here is derived from an EMBL/GenBank/DDBJ whole genome shotgun (WGS) entry which is preliminary data.</text>
</comment>
<evidence type="ECO:0000313" key="2">
    <source>
        <dbReference type="Proteomes" id="UP000828941"/>
    </source>
</evidence>
<organism evidence="1 2">
    <name type="scientific">Bauhinia variegata</name>
    <name type="common">Purple orchid tree</name>
    <name type="synonym">Phanera variegata</name>
    <dbReference type="NCBI Taxonomy" id="167791"/>
    <lineage>
        <taxon>Eukaryota</taxon>
        <taxon>Viridiplantae</taxon>
        <taxon>Streptophyta</taxon>
        <taxon>Embryophyta</taxon>
        <taxon>Tracheophyta</taxon>
        <taxon>Spermatophyta</taxon>
        <taxon>Magnoliopsida</taxon>
        <taxon>eudicotyledons</taxon>
        <taxon>Gunneridae</taxon>
        <taxon>Pentapetalae</taxon>
        <taxon>rosids</taxon>
        <taxon>fabids</taxon>
        <taxon>Fabales</taxon>
        <taxon>Fabaceae</taxon>
        <taxon>Cercidoideae</taxon>
        <taxon>Cercideae</taxon>
        <taxon>Bauhiniinae</taxon>
        <taxon>Bauhinia</taxon>
    </lineage>
</organism>
<gene>
    <name evidence="1" type="ORF">L6164_007436</name>
</gene>
<accession>A0ACB9PEP7</accession>
<name>A0ACB9PEP7_BAUVA</name>
<evidence type="ECO:0000313" key="1">
    <source>
        <dbReference type="EMBL" id="KAI4346547.1"/>
    </source>
</evidence>
<reference evidence="1 2" key="1">
    <citation type="journal article" date="2022" name="DNA Res.">
        <title>Chromosomal-level genome assembly of the orchid tree Bauhinia variegata (Leguminosae; Cercidoideae) supports the allotetraploid origin hypothesis of Bauhinia.</title>
        <authorList>
            <person name="Zhong Y."/>
            <person name="Chen Y."/>
            <person name="Zheng D."/>
            <person name="Pang J."/>
            <person name="Liu Y."/>
            <person name="Luo S."/>
            <person name="Meng S."/>
            <person name="Qian L."/>
            <person name="Wei D."/>
            <person name="Dai S."/>
            <person name="Zhou R."/>
        </authorList>
    </citation>
    <scope>NUCLEOTIDE SEQUENCE [LARGE SCALE GENOMIC DNA]</scope>
    <source>
        <strain evidence="1">BV-YZ2020</strain>
    </source>
</reference>
<proteinExistence type="predicted"/>
<dbReference type="Proteomes" id="UP000828941">
    <property type="component" value="Chromosome 4"/>
</dbReference>
<protein>
    <submittedName>
        <fullName evidence="1">Uncharacterized protein</fullName>
    </submittedName>
</protein>
<sequence>MEKKIINVMPFACIMTVTIILFTANLFVNGDQEWKPSWSSKAAEEAEAVAAIPCSGHGRAYLDGLVLQGHLPVCECHPCYGGSDCSEFLSDCVANAGSGDPLFLEPFWKQHAASSAVLVSGWHRMSYIYSDGSYISELLVKHIIKVHDIVGNAKTDGKYVIFGAGSTQLMNAAVYALSPNSSSNPAKVVATAPHYAAYKTQTEFFNSRDYRYEGDTSLWKNKTDGSTRFIEFVTSPNNPDGKLTSAVLQGSNVKSIYDYTYFWPHFTAIPAPADEDLMLFTISKLTGHAGTRFGWAIIKDADVYERMLTYLTVNTIGVSRDAQLRALKLLNVVVEGEGREIFEFGYTTMRDRWIRLKNVLSKSKRFSLQKLSSQYCSFFQRTRDPSTAYAWLKCEREEDKDCYTVLRAAGINGHPGSNYSADDRYMRLSLIRSKDDFEILINKLKTLVAQS</sequence>
<keyword evidence="2" id="KW-1185">Reference proteome</keyword>